<protein>
    <submittedName>
        <fullName evidence="6">LLM class flavin-dependent oxidoreductase</fullName>
        <ecNumber evidence="6">1.-.-.-</ecNumber>
    </submittedName>
</protein>
<name>A0ABW7Z024_9ACTN</name>
<dbReference type="Pfam" id="PF00296">
    <property type="entry name" value="Bac_luciferase"/>
    <property type="match status" value="1"/>
</dbReference>
<proteinExistence type="predicted"/>
<evidence type="ECO:0000256" key="2">
    <source>
        <dbReference type="ARBA" id="ARBA00022643"/>
    </source>
</evidence>
<gene>
    <name evidence="6" type="ORF">ACIBG2_28340</name>
</gene>
<dbReference type="SUPFAM" id="SSF51679">
    <property type="entry name" value="Bacterial luciferase-like"/>
    <property type="match status" value="1"/>
</dbReference>
<organism evidence="6 7">
    <name type="scientific">Nonomuraea typhae</name>
    <dbReference type="NCBI Taxonomy" id="2603600"/>
    <lineage>
        <taxon>Bacteria</taxon>
        <taxon>Bacillati</taxon>
        <taxon>Actinomycetota</taxon>
        <taxon>Actinomycetes</taxon>
        <taxon>Streptosporangiales</taxon>
        <taxon>Streptosporangiaceae</taxon>
        <taxon>Nonomuraea</taxon>
    </lineage>
</organism>
<keyword evidence="4" id="KW-0503">Monooxygenase</keyword>
<keyword evidence="3 6" id="KW-0560">Oxidoreductase</keyword>
<evidence type="ECO:0000256" key="4">
    <source>
        <dbReference type="ARBA" id="ARBA00023033"/>
    </source>
</evidence>
<dbReference type="EMBL" id="JBITGY010000007">
    <property type="protein sequence ID" value="MFI6501317.1"/>
    <property type="molecule type" value="Genomic_DNA"/>
</dbReference>
<dbReference type="EC" id="1.-.-.-" evidence="6"/>
<dbReference type="Gene3D" id="3.20.20.30">
    <property type="entry name" value="Luciferase-like domain"/>
    <property type="match status" value="1"/>
</dbReference>
<comment type="caution">
    <text evidence="6">The sequence shown here is derived from an EMBL/GenBank/DDBJ whole genome shotgun (WGS) entry which is preliminary data.</text>
</comment>
<dbReference type="PANTHER" id="PTHR42847">
    <property type="entry name" value="ALKANESULFONATE MONOOXYGENASE"/>
    <property type="match status" value="1"/>
</dbReference>
<accession>A0ABW7Z024</accession>
<evidence type="ECO:0000313" key="7">
    <source>
        <dbReference type="Proteomes" id="UP001612741"/>
    </source>
</evidence>
<dbReference type="GO" id="GO:0016491">
    <property type="term" value="F:oxidoreductase activity"/>
    <property type="evidence" value="ECO:0007669"/>
    <property type="project" value="UniProtKB-KW"/>
</dbReference>
<keyword evidence="1" id="KW-0285">Flavoprotein</keyword>
<evidence type="ECO:0000256" key="3">
    <source>
        <dbReference type="ARBA" id="ARBA00023002"/>
    </source>
</evidence>
<dbReference type="InterPro" id="IPR036661">
    <property type="entry name" value="Luciferase-like_sf"/>
</dbReference>
<evidence type="ECO:0000313" key="6">
    <source>
        <dbReference type="EMBL" id="MFI6501317.1"/>
    </source>
</evidence>
<dbReference type="PANTHER" id="PTHR42847:SF4">
    <property type="entry name" value="ALKANESULFONATE MONOOXYGENASE-RELATED"/>
    <property type="match status" value="1"/>
</dbReference>
<feature type="domain" description="Luciferase-like" evidence="5">
    <location>
        <begin position="23"/>
        <end position="240"/>
    </location>
</feature>
<keyword evidence="2" id="KW-0288">FMN</keyword>
<reference evidence="6 7" key="1">
    <citation type="submission" date="2024-10" db="EMBL/GenBank/DDBJ databases">
        <title>The Natural Products Discovery Center: Release of the First 8490 Sequenced Strains for Exploring Actinobacteria Biosynthetic Diversity.</title>
        <authorList>
            <person name="Kalkreuter E."/>
            <person name="Kautsar S.A."/>
            <person name="Yang D."/>
            <person name="Bader C.D."/>
            <person name="Teijaro C.N."/>
            <person name="Fluegel L."/>
            <person name="Davis C.M."/>
            <person name="Simpson J.R."/>
            <person name="Lauterbach L."/>
            <person name="Steele A.D."/>
            <person name="Gui C."/>
            <person name="Meng S."/>
            <person name="Li G."/>
            <person name="Viehrig K."/>
            <person name="Ye F."/>
            <person name="Su P."/>
            <person name="Kiefer A.F."/>
            <person name="Nichols A."/>
            <person name="Cepeda A.J."/>
            <person name="Yan W."/>
            <person name="Fan B."/>
            <person name="Jiang Y."/>
            <person name="Adhikari A."/>
            <person name="Zheng C.-J."/>
            <person name="Schuster L."/>
            <person name="Cowan T.M."/>
            <person name="Smanski M.J."/>
            <person name="Chevrette M.G."/>
            <person name="De Carvalho L.P.S."/>
            <person name="Shen B."/>
        </authorList>
    </citation>
    <scope>NUCLEOTIDE SEQUENCE [LARGE SCALE GENOMIC DNA]</scope>
    <source>
        <strain evidence="6 7">NPDC050545</strain>
    </source>
</reference>
<keyword evidence="7" id="KW-1185">Reference proteome</keyword>
<dbReference type="RefSeq" id="WP_397085759.1">
    <property type="nucleotide sequence ID" value="NZ_JBITGY010000007.1"/>
</dbReference>
<evidence type="ECO:0000259" key="5">
    <source>
        <dbReference type="Pfam" id="PF00296"/>
    </source>
</evidence>
<dbReference type="Proteomes" id="UP001612741">
    <property type="component" value="Unassembled WGS sequence"/>
</dbReference>
<sequence>MNPQTRQQLRSALWLPLFGDLADPRVVAGLAADAEEAGWHGCFVWDQLGWRAPVRRVADPWITLAAIASATERLRLGPMVSPLPRRRPAKVARESATLDRLSGGRLTLGVGIGSDRFGGELSKTGEQLDDRRRGRMLDESLAILSAAWSGEPVRHHGEHYTVDDMTFLPRPVQRPGVPVWAAGFPGNVKPIHRAARLDGFFPANLEHPDQLAEAAATLTDLRHGDMASYDIAVGLPLLADPEPYAKAGATWWLPEFEPGVRLAVVRGVIWDGPAR</sequence>
<evidence type="ECO:0000256" key="1">
    <source>
        <dbReference type="ARBA" id="ARBA00022630"/>
    </source>
</evidence>
<dbReference type="InterPro" id="IPR011251">
    <property type="entry name" value="Luciferase-like_dom"/>
</dbReference>
<dbReference type="InterPro" id="IPR050172">
    <property type="entry name" value="SsuD_RutA_monooxygenase"/>
</dbReference>